<name>A0A1M5CVU2_9FIRM</name>
<gene>
    <name evidence="2" type="ORF">SAMN02745133_03039</name>
</gene>
<organism evidence="2 3">
    <name type="scientific">Desulforamulus putei DSM 12395</name>
    <dbReference type="NCBI Taxonomy" id="1121429"/>
    <lineage>
        <taxon>Bacteria</taxon>
        <taxon>Bacillati</taxon>
        <taxon>Bacillota</taxon>
        <taxon>Clostridia</taxon>
        <taxon>Eubacteriales</taxon>
        <taxon>Peptococcaceae</taxon>
        <taxon>Desulforamulus</taxon>
    </lineage>
</organism>
<keyword evidence="3" id="KW-1185">Reference proteome</keyword>
<accession>A0A1M5CVU2</accession>
<proteinExistence type="predicted"/>
<reference evidence="3" key="1">
    <citation type="submission" date="2016-11" db="EMBL/GenBank/DDBJ databases">
        <authorList>
            <person name="Varghese N."/>
            <person name="Submissions S."/>
        </authorList>
    </citation>
    <scope>NUCLEOTIDE SEQUENCE [LARGE SCALE GENOMIC DNA]</scope>
    <source>
        <strain evidence="3">DSM 12395</strain>
    </source>
</reference>
<dbReference type="Proteomes" id="UP000184148">
    <property type="component" value="Unassembled WGS sequence"/>
</dbReference>
<dbReference type="AlphaFoldDB" id="A0A1M5CVU2"/>
<evidence type="ECO:0000313" key="2">
    <source>
        <dbReference type="EMBL" id="SHF58839.1"/>
    </source>
</evidence>
<feature type="transmembrane region" description="Helical" evidence="1">
    <location>
        <begin position="6"/>
        <end position="30"/>
    </location>
</feature>
<evidence type="ECO:0000313" key="3">
    <source>
        <dbReference type="Proteomes" id="UP000184148"/>
    </source>
</evidence>
<keyword evidence="1" id="KW-1133">Transmembrane helix</keyword>
<sequence length="77" mass="8927">MQASQVVTLIIAAATMFGVIGFIVLLAHYYTFLRPQILRLLDNSVIRCLNLGEECHKVNSNLCFIEYRYFIYSYGRM</sequence>
<evidence type="ECO:0000256" key="1">
    <source>
        <dbReference type="SAM" id="Phobius"/>
    </source>
</evidence>
<keyword evidence="1" id="KW-0812">Transmembrane</keyword>
<dbReference type="EMBL" id="FQUY01000038">
    <property type="protein sequence ID" value="SHF58839.1"/>
    <property type="molecule type" value="Genomic_DNA"/>
</dbReference>
<protein>
    <submittedName>
        <fullName evidence="2">Uncharacterized protein</fullName>
    </submittedName>
</protein>
<keyword evidence="1" id="KW-0472">Membrane</keyword>